<dbReference type="RefSeq" id="WP_285431643.1">
    <property type="nucleotide sequence ID" value="NZ_JASJUS010000006.1"/>
</dbReference>
<accession>A0ABT7IVD2</accession>
<name>A0ABT7IVD2_9ACTN</name>
<dbReference type="Proteomes" id="UP001241926">
    <property type="component" value="Unassembled WGS sequence"/>
</dbReference>
<sequence>MGIARHAPHDLGQALGRVHRAVEGLYDGLGTFEDDELGSPVNIPGPSAEEFHPLVHFPQVRVVVPQRVAHGVQRDVPVVHRRQIVRVGVPPMLSPPLRELGARRRASGDHRRAEGGKRAHGGAEQCGESSVHGPILATPGPCPAGESSAAQASSAPTIPAVRGMHGRLQGRLPPFGSIL</sequence>
<feature type="region of interest" description="Disordered" evidence="1">
    <location>
        <begin position="102"/>
        <end position="155"/>
    </location>
</feature>
<proteinExistence type="predicted"/>
<gene>
    <name evidence="2" type="ORF">QNN03_08815</name>
</gene>
<keyword evidence="3" id="KW-1185">Reference proteome</keyword>
<evidence type="ECO:0000256" key="1">
    <source>
        <dbReference type="SAM" id="MobiDB-lite"/>
    </source>
</evidence>
<feature type="compositionally biased region" description="Basic and acidic residues" evidence="1">
    <location>
        <begin position="102"/>
        <end position="117"/>
    </location>
</feature>
<organism evidence="2 3">
    <name type="scientific">Streptomyces fuscus</name>
    <dbReference type="NCBI Taxonomy" id="3048495"/>
    <lineage>
        <taxon>Bacteria</taxon>
        <taxon>Bacillati</taxon>
        <taxon>Actinomycetota</taxon>
        <taxon>Actinomycetes</taxon>
        <taxon>Kitasatosporales</taxon>
        <taxon>Streptomycetaceae</taxon>
        <taxon>Streptomyces</taxon>
    </lineage>
</organism>
<evidence type="ECO:0000313" key="2">
    <source>
        <dbReference type="EMBL" id="MDL2076535.1"/>
    </source>
</evidence>
<dbReference type="EMBL" id="JASJUS010000006">
    <property type="protein sequence ID" value="MDL2076535.1"/>
    <property type="molecule type" value="Genomic_DNA"/>
</dbReference>
<protein>
    <submittedName>
        <fullName evidence="2">Uncharacterized protein</fullName>
    </submittedName>
</protein>
<comment type="caution">
    <text evidence="2">The sequence shown here is derived from an EMBL/GenBank/DDBJ whole genome shotgun (WGS) entry which is preliminary data.</text>
</comment>
<reference evidence="2 3" key="1">
    <citation type="submission" date="2023-05" db="EMBL/GenBank/DDBJ databases">
        <title>Streptomyces fuscus sp. nov., a brown-black pigment producing actinomyces isolated from dry sand of Sea duck farm.</title>
        <authorList>
            <person name="Xie J."/>
            <person name="Shen N."/>
        </authorList>
    </citation>
    <scope>NUCLEOTIDE SEQUENCE [LARGE SCALE GENOMIC DNA]</scope>
    <source>
        <strain evidence="2 3">GXMU-J15</strain>
    </source>
</reference>
<evidence type="ECO:0000313" key="3">
    <source>
        <dbReference type="Proteomes" id="UP001241926"/>
    </source>
</evidence>